<keyword evidence="2" id="KW-1133">Transmembrane helix</keyword>
<feature type="transmembrane region" description="Helical" evidence="2">
    <location>
        <begin position="44"/>
        <end position="64"/>
    </location>
</feature>
<sequence>MVHFHRTRWSGGCPPRGISESLQPGTPLQPPLERRPRVPWFPSLRSPSLISTYTTLSVIGSGYWSLMEKRAPGRWGLMWATVFSSLSFQACLALETVLLKR</sequence>
<keyword evidence="2" id="KW-0812">Transmembrane</keyword>
<evidence type="ECO:0000313" key="4">
    <source>
        <dbReference type="Proteomes" id="UP001176941"/>
    </source>
</evidence>
<proteinExistence type="predicted"/>
<name>A0ABN8ZJF0_RANTA</name>
<feature type="transmembrane region" description="Helical" evidence="2">
    <location>
        <begin position="76"/>
        <end position="99"/>
    </location>
</feature>
<dbReference type="Proteomes" id="UP001176941">
    <property type="component" value="Chromosome 4"/>
</dbReference>
<feature type="region of interest" description="Disordered" evidence="1">
    <location>
        <begin position="1"/>
        <end position="33"/>
    </location>
</feature>
<evidence type="ECO:0000256" key="1">
    <source>
        <dbReference type="SAM" id="MobiDB-lite"/>
    </source>
</evidence>
<protein>
    <submittedName>
        <fullName evidence="3">Uncharacterized protein</fullName>
    </submittedName>
</protein>
<evidence type="ECO:0000256" key="2">
    <source>
        <dbReference type="SAM" id="Phobius"/>
    </source>
</evidence>
<reference evidence="3" key="1">
    <citation type="submission" date="2023-04" db="EMBL/GenBank/DDBJ databases">
        <authorList>
            <consortium name="ELIXIR-Norway"/>
        </authorList>
    </citation>
    <scope>NUCLEOTIDE SEQUENCE [LARGE SCALE GENOMIC DNA]</scope>
</reference>
<dbReference type="EMBL" id="OX459940">
    <property type="protein sequence ID" value="CAI9174037.1"/>
    <property type="molecule type" value="Genomic_DNA"/>
</dbReference>
<evidence type="ECO:0000313" key="3">
    <source>
        <dbReference type="EMBL" id="CAI9174037.1"/>
    </source>
</evidence>
<keyword evidence="4" id="KW-1185">Reference proteome</keyword>
<keyword evidence="2" id="KW-0472">Membrane</keyword>
<accession>A0ABN8ZJF0</accession>
<gene>
    <name evidence="3" type="ORF">MRATA1EN1_LOCUS22999</name>
</gene>
<organism evidence="3 4">
    <name type="scientific">Rangifer tarandus platyrhynchus</name>
    <name type="common">Svalbard reindeer</name>
    <dbReference type="NCBI Taxonomy" id="3082113"/>
    <lineage>
        <taxon>Eukaryota</taxon>
        <taxon>Metazoa</taxon>
        <taxon>Chordata</taxon>
        <taxon>Craniata</taxon>
        <taxon>Vertebrata</taxon>
        <taxon>Euteleostomi</taxon>
        <taxon>Mammalia</taxon>
        <taxon>Eutheria</taxon>
        <taxon>Laurasiatheria</taxon>
        <taxon>Artiodactyla</taxon>
        <taxon>Ruminantia</taxon>
        <taxon>Pecora</taxon>
        <taxon>Cervidae</taxon>
        <taxon>Odocoileinae</taxon>
        <taxon>Rangifer</taxon>
    </lineage>
</organism>